<evidence type="ECO:0000259" key="16">
    <source>
        <dbReference type="Pfam" id="PF00849"/>
    </source>
</evidence>
<gene>
    <name evidence="17" type="ordered locus">Plav_2192</name>
</gene>
<dbReference type="STRING" id="402881.Plav_2192"/>
<dbReference type="CDD" id="cd02869">
    <property type="entry name" value="PseudoU_synth_RluA_like"/>
    <property type="match status" value="1"/>
</dbReference>
<comment type="similarity">
    <text evidence="1">Belongs to the pseudouridine synthase RluA family.</text>
</comment>
<dbReference type="eggNOG" id="COG0564">
    <property type="taxonomic scope" value="Bacteria"/>
</dbReference>
<evidence type="ECO:0000256" key="15">
    <source>
        <dbReference type="ARBA" id="ARBA00043143"/>
    </source>
</evidence>
<keyword evidence="3" id="KW-0819">tRNA processing</keyword>
<dbReference type="InterPro" id="IPR020103">
    <property type="entry name" value="PsdUridine_synth_cat_dom_sf"/>
</dbReference>
<dbReference type="PROSITE" id="PS01129">
    <property type="entry name" value="PSI_RLU"/>
    <property type="match status" value="1"/>
</dbReference>
<evidence type="ECO:0000313" key="18">
    <source>
        <dbReference type="Proteomes" id="UP000006377"/>
    </source>
</evidence>
<dbReference type="EC" id="5.4.99.29" evidence="9"/>
<feature type="domain" description="Pseudouridine synthase RsuA/RluA-like" evidence="16">
    <location>
        <begin position="31"/>
        <end position="176"/>
    </location>
</feature>
<accession>A7HV73</accession>
<dbReference type="SUPFAM" id="SSF55120">
    <property type="entry name" value="Pseudouridine synthase"/>
    <property type="match status" value="1"/>
</dbReference>
<evidence type="ECO:0000256" key="12">
    <source>
        <dbReference type="ARBA" id="ARBA00042372"/>
    </source>
</evidence>
<dbReference type="EMBL" id="CP000774">
    <property type="protein sequence ID" value="ABS63806.1"/>
    <property type="molecule type" value="Genomic_DNA"/>
</dbReference>
<evidence type="ECO:0000256" key="14">
    <source>
        <dbReference type="ARBA" id="ARBA00042883"/>
    </source>
</evidence>
<organism evidence="17 18">
    <name type="scientific">Parvibaculum lavamentivorans (strain DS-1 / DSM 13023 / NCIMB 13966)</name>
    <dbReference type="NCBI Taxonomy" id="402881"/>
    <lineage>
        <taxon>Bacteria</taxon>
        <taxon>Pseudomonadati</taxon>
        <taxon>Pseudomonadota</taxon>
        <taxon>Alphaproteobacteria</taxon>
        <taxon>Hyphomicrobiales</taxon>
        <taxon>Parvibaculaceae</taxon>
        <taxon>Parvibaculum</taxon>
    </lineage>
</organism>
<dbReference type="InterPro" id="IPR006145">
    <property type="entry name" value="PsdUridine_synth_RsuA/RluA"/>
</dbReference>
<dbReference type="InterPro" id="IPR050188">
    <property type="entry name" value="RluA_PseudoU_synthase"/>
</dbReference>
<dbReference type="Pfam" id="PF00849">
    <property type="entry name" value="PseudoU_synth_2"/>
    <property type="match status" value="1"/>
</dbReference>
<evidence type="ECO:0000256" key="5">
    <source>
        <dbReference type="ARBA" id="ARBA00036184"/>
    </source>
</evidence>
<comment type="function">
    <text evidence="7">Dual specificity enzyme that catalyzes the synthesis of pseudouridine from uracil-746 in 23S ribosomal RNA and from uracil-32 in the anticodon stem and loop of transfer RNAs.</text>
</comment>
<comment type="catalytic activity">
    <reaction evidence="5">
        <text>uridine(32) in tRNA = pseudouridine(32) in tRNA</text>
        <dbReference type="Rhea" id="RHEA:42544"/>
        <dbReference type="Rhea" id="RHEA-COMP:10107"/>
        <dbReference type="Rhea" id="RHEA-COMP:10108"/>
        <dbReference type="ChEBI" id="CHEBI:65314"/>
        <dbReference type="ChEBI" id="CHEBI:65315"/>
        <dbReference type="EC" id="5.4.99.28"/>
    </reaction>
</comment>
<dbReference type="EC" id="5.4.99.28" evidence="8"/>
<name>A7HV73_PARL1</name>
<evidence type="ECO:0000313" key="17">
    <source>
        <dbReference type="EMBL" id="ABS63806.1"/>
    </source>
</evidence>
<keyword evidence="2" id="KW-0698">rRNA processing</keyword>
<evidence type="ECO:0000256" key="10">
    <source>
        <dbReference type="ARBA" id="ARBA00039988"/>
    </source>
</evidence>
<evidence type="ECO:0000256" key="13">
    <source>
        <dbReference type="ARBA" id="ARBA00042844"/>
    </source>
</evidence>
<dbReference type="PANTHER" id="PTHR21600">
    <property type="entry name" value="MITOCHONDRIAL RNA PSEUDOURIDINE SYNTHASE"/>
    <property type="match status" value="1"/>
</dbReference>
<dbReference type="HOGENOM" id="CLU_016902_11_1_5"/>
<keyword evidence="18" id="KW-1185">Reference proteome</keyword>
<dbReference type="Proteomes" id="UP000006377">
    <property type="component" value="Chromosome"/>
</dbReference>
<sequence length="226" mass="25463">MSTFSMPGDAPYSYTPPLEPYLVVLHKDDEILVLAKQSGLLCVAGRPVEHSDCLESRARATFPNARIVHRLDRDTSGVIIMAMTPAAHRHLGLQFERRKIRKTYLARVWGQLAQEYGRVDLPLACHWPNRPKQMVDVDAGRPAQTDWEVVEREKNATRVRLSPLTGRSHQLRVHMLSLGHPILGDSFYATGEAFAAADRLQLHAETLTFHHPADGRICRFAVPCPF</sequence>
<dbReference type="GO" id="GO:0160151">
    <property type="term" value="F:tRNA pseudouridine(32) synthase activity"/>
    <property type="evidence" value="ECO:0007669"/>
    <property type="project" value="UniProtKB-EC"/>
</dbReference>
<evidence type="ECO:0000256" key="3">
    <source>
        <dbReference type="ARBA" id="ARBA00022694"/>
    </source>
</evidence>
<dbReference type="InterPro" id="IPR006224">
    <property type="entry name" value="PsdUridine_synth_RluA-like_CS"/>
</dbReference>
<evidence type="ECO:0000256" key="7">
    <source>
        <dbReference type="ARBA" id="ARBA00037305"/>
    </source>
</evidence>
<dbReference type="GO" id="GO:0003723">
    <property type="term" value="F:RNA binding"/>
    <property type="evidence" value="ECO:0007669"/>
    <property type="project" value="InterPro"/>
</dbReference>
<dbReference type="GO" id="GO:0160142">
    <property type="term" value="F:23S rRNA pseudouridine(746) synthase activity"/>
    <property type="evidence" value="ECO:0007669"/>
    <property type="project" value="UniProtKB-EC"/>
</dbReference>
<evidence type="ECO:0000256" key="6">
    <source>
        <dbReference type="ARBA" id="ARBA00036916"/>
    </source>
</evidence>
<comment type="catalytic activity">
    <reaction evidence="6">
        <text>uridine(746) in 23S rRNA = pseudouridine(746) in 23S rRNA</text>
        <dbReference type="Rhea" id="RHEA:42548"/>
        <dbReference type="Rhea" id="RHEA-COMP:10109"/>
        <dbReference type="Rhea" id="RHEA-COMP:10110"/>
        <dbReference type="ChEBI" id="CHEBI:65314"/>
        <dbReference type="ChEBI" id="CHEBI:65315"/>
        <dbReference type="EC" id="5.4.99.29"/>
    </reaction>
</comment>
<proteinExistence type="inferred from homology"/>
<evidence type="ECO:0000256" key="9">
    <source>
        <dbReference type="ARBA" id="ARBA00038945"/>
    </source>
</evidence>
<dbReference type="GO" id="GO:0000455">
    <property type="term" value="P:enzyme-directed rRNA pseudouridine synthesis"/>
    <property type="evidence" value="ECO:0007669"/>
    <property type="project" value="TreeGrafter"/>
</dbReference>
<dbReference type="Gene3D" id="3.30.2350.10">
    <property type="entry name" value="Pseudouridine synthase"/>
    <property type="match status" value="1"/>
</dbReference>
<evidence type="ECO:0000256" key="1">
    <source>
        <dbReference type="ARBA" id="ARBA00010876"/>
    </source>
</evidence>
<dbReference type="AlphaFoldDB" id="A7HV73"/>
<protein>
    <recommendedName>
        <fullName evidence="10">Dual-specificity RNA pseudouridine synthase RluA</fullName>
        <ecNumber evidence="8">5.4.99.28</ecNumber>
        <ecNumber evidence="9">5.4.99.29</ecNumber>
    </recommendedName>
    <alternativeName>
        <fullName evidence="11">23S rRNA pseudouridine(746) synthase</fullName>
    </alternativeName>
    <alternativeName>
        <fullName evidence="14">Ribosomal large subunit pseudouridine synthase A</fullName>
    </alternativeName>
    <alternativeName>
        <fullName evidence="13">rRNA pseudouridylate synthase A</fullName>
    </alternativeName>
    <alternativeName>
        <fullName evidence="15">rRNA-uridine isomerase A</fullName>
    </alternativeName>
    <alternativeName>
        <fullName evidence="12">tRNA pseudouridine(32) synthase</fullName>
    </alternativeName>
</protein>
<evidence type="ECO:0000256" key="4">
    <source>
        <dbReference type="ARBA" id="ARBA00023235"/>
    </source>
</evidence>
<reference evidence="17 18" key="1">
    <citation type="journal article" date="2011" name="Stand. Genomic Sci.">
        <title>Complete genome sequence of Parvibaculum lavamentivorans type strain (DS-1(T)).</title>
        <authorList>
            <person name="Schleheck D."/>
            <person name="Weiss M."/>
            <person name="Pitluck S."/>
            <person name="Bruce D."/>
            <person name="Land M.L."/>
            <person name="Han S."/>
            <person name="Saunders E."/>
            <person name="Tapia R."/>
            <person name="Detter C."/>
            <person name="Brettin T."/>
            <person name="Han J."/>
            <person name="Woyke T."/>
            <person name="Goodwin L."/>
            <person name="Pennacchio L."/>
            <person name="Nolan M."/>
            <person name="Cook A.M."/>
            <person name="Kjelleberg S."/>
            <person name="Thomas T."/>
        </authorList>
    </citation>
    <scope>NUCLEOTIDE SEQUENCE [LARGE SCALE GENOMIC DNA]</scope>
    <source>
        <strain evidence="18">DS-1 / DSM 13023 / NCIMB 13966</strain>
    </source>
</reference>
<evidence type="ECO:0000256" key="2">
    <source>
        <dbReference type="ARBA" id="ARBA00022552"/>
    </source>
</evidence>
<keyword evidence="4" id="KW-0413">Isomerase</keyword>
<dbReference type="KEGG" id="pla:Plav_2192"/>
<dbReference type="PANTHER" id="PTHR21600:SF91">
    <property type="entry name" value="DUAL-SPECIFICITY RNA PSEUDOURIDINE SYNTHASE RLUA"/>
    <property type="match status" value="1"/>
</dbReference>
<evidence type="ECO:0000256" key="11">
    <source>
        <dbReference type="ARBA" id="ARBA00041266"/>
    </source>
</evidence>
<dbReference type="GO" id="GO:0008033">
    <property type="term" value="P:tRNA processing"/>
    <property type="evidence" value="ECO:0007669"/>
    <property type="project" value="UniProtKB-KW"/>
</dbReference>
<evidence type="ECO:0000256" key="8">
    <source>
        <dbReference type="ARBA" id="ARBA00038944"/>
    </source>
</evidence>
<dbReference type="RefSeq" id="WP_012111111.1">
    <property type="nucleotide sequence ID" value="NC_009719.1"/>
</dbReference>